<feature type="transmembrane region" description="Helical" evidence="7">
    <location>
        <begin position="94"/>
        <end position="112"/>
    </location>
</feature>
<dbReference type="GO" id="GO:0005886">
    <property type="term" value="C:plasma membrane"/>
    <property type="evidence" value="ECO:0007669"/>
    <property type="project" value="TreeGrafter"/>
</dbReference>
<dbReference type="AlphaFoldDB" id="A0A3D9H1E1"/>
<keyword evidence="6 7" id="KW-0472">Membrane</keyword>
<evidence type="ECO:0000256" key="5">
    <source>
        <dbReference type="ARBA" id="ARBA00022989"/>
    </source>
</evidence>
<evidence type="ECO:0000256" key="6">
    <source>
        <dbReference type="ARBA" id="ARBA00023136"/>
    </source>
</evidence>
<dbReference type="GO" id="GO:0055085">
    <property type="term" value="P:transmembrane transport"/>
    <property type="evidence" value="ECO:0007669"/>
    <property type="project" value="InterPro"/>
</dbReference>
<dbReference type="PANTHER" id="PTHR43652:SF2">
    <property type="entry name" value="BASIC AMINO ACID ANTIPORTER YFCC-RELATED"/>
    <property type="match status" value="1"/>
</dbReference>
<protein>
    <submittedName>
        <fullName evidence="9">Citrate transporter</fullName>
    </submittedName>
</protein>
<keyword evidence="3 7" id="KW-0812">Transmembrane</keyword>
<proteinExistence type="predicted"/>
<organism evidence="9 10">
    <name type="scientific">Aestuariispira insulae</name>
    <dbReference type="NCBI Taxonomy" id="1461337"/>
    <lineage>
        <taxon>Bacteria</taxon>
        <taxon>Pseudomonadati</taxon>
        <taxon>Pseudomonadota</taxon>
        <taxon>Alphaproteobacteria</taxon>
        <taxon>Rhodospirillales</taxon>
        <taxon>Kiloniellaceae</taxon>
        <taxon>Aestuariispira</taxon>
    </lineage>
</organism>
<evidence type="ECO:0000256" key="7">
    <source>
        <dbReference type="SAM" id="Phobius"/>
    </source>
</evidence>
<name>A0A3D9H1E1_9PROT</name>
<dbReference type="PANTHER" id="PTHR43652">
    <property type="entry name" value="BASIC AMINO ACID ANTIPORTER YFCC-RELATED"/>
    <property type="match status" value="1"/>
</dbReference>
<evidence type="ECO:0000313" key="9">
    <source>
        <dbReference type="EMBL" id="RED43320.1"/>
    </source>
</evidence>
<gene>
    <name evidence="9" type="ORF">DFP90_1311</name>
</gene>
<keyword evidence="10" id="KW-1185">Reference proteome</keyword>
<comment type="caution">
    <text evidence="9">The sequence shown here is derived from an EMBL/GenBank/DDBJ whole genome shotgun (WGS) entry which is preliminary data.</text>
</comment>
<feature type="transmembrane region" description="Helical" evidence="7">
    <location>
        <begin position="67"/>
        <end position="87"/>
    </location>
</feature>
<evidence type="ECO:0000259" key="8">
    <source>
        <dbReference type="Pfam" id="PF03600"/>
    </source>
</evidence>
<dbReference type="RefSeq" id="WP_181905526.1">
    <property type="nucleotide sequence ID" value="NZ_QRDW01000031.1"/>
</dbReference>
<comment type="subcellular location">
    <subcellularLocation>
        <location evidence="1">Membrane</location>
        <topology evidence="1">Multi-pass membrane protein</topology>
    </subcellularLocation>
</comment>
<evidence type="ECO:0000256" key="1">
    <source>
        <dbReference type="ARBA" id="ARBA00004141"/>
    </source>
</evidence>
<keyword evidence="4" id="KW-0677">Repeat</keyword>
<keyword evidence="5 7" id="KW-1133">Transmembrane helix</keyword>
<evidence type="ECO:0000313" key="10">
    <source>
        <dbReference type="Proteomes" id="UP000256845"/>
    </source>
</evidence>
<dbReference type="EMBL" id="QRDW01000031">
    <property type="protein sequence ID" value="RED43320.1"/>
    <property type="molecule type" value="Genomic_DNA"/>
</dbReference>
<keyword evidence="2" id="KW-0813">Transport</keyword>
<feature type="transmembrane region" description="Helical" evidence="7">
    <location>
        <begin position="6"/>
        <end position="25"/>
    </location>
</feature>
<feature type="domain" description="Citrate transporter-like" evidence="8">
    <location>
        <begin position="5"/>
        <end position="174"/>
    </location>
</feature>
<feature type="transmembrane region" description="Helical" evidence="7">
    <location>
        <begin position="118"/>
        <end position="136"/>
    </location>
</feature>
<sequence length="179" mass="18692">SLGLLPISVTAIAGVSLMLVTRVLTLKQASRALDSKIFMMVGASLGLGTAMLETGAAAYLAEYVISFAGPAGPAVALSALFLVVALLTNVLSNNATAILFTPIALGLAQGLQAEPLPFVLAVLFGANCSFATPIAYQTNLLVMGPGYYRFADFLRAGGPLVILLWAVFSVFVPWYYDLS</sequence>
<reference evidence="9 10" key="1">
    <citation type="submission" date="2018-07" db="EMBL/GenBank/DDBJ databases">
        <title>Genomic Encyclopedia of Type Strains, Phase III (KMG-III): the genomes of soil and plant-associated and newly described type strains.</title>
        <authorList>
            <person name="Whitman W."/>
        </authorList>
    </citation>
    <scope>NUCLEOTIDE SEQUENCE [LARGE SCALE GENOMIC DNA]</scope>
    <source>
        <strain evidence="9 10">CECT 8488</strain>
    </source>
</reference>
<evidence type="ECO:0000256" key="2">
    <source>
        <dbReference type="ARBA" id="ARBA00022448"/>
    </source>
</evidence>
<accession>A0A3D9H1E1</accession>
<evidence type="ECO:0000256" key="3">
    <source>
        <dbReference type="ARBA" id="ARBA00022692"/>
    </source>
</evidence>
<feature type="transmembrane region" description="Helical" evidence="7">
    <location>
        <begin position="37"/>
        <end position="61"/>
    </location>
</feature>
<dbReference type="InterPro" id="IPR051679">
    <property type="entry name" value="DASS-Related_Transporters"/>
</dbReference>
<evidence type="ECO:0000256" key="4">
    <source>
        <dbReference type="ARBA" id="ARBA00022737"/>
    </source>
</evidence>
<dbReference type="Pfam" id="PF03600">
    <property type="entry name" value="CitMHS"/>
    <property type="match status" value="1"/>
</dbReference>
<dbReference type="InterPro" id="IPR004680">
    <property type="entry name" value="Cit_transptr-like_dom"/>
</dbReference>
<dbReference type="Proteomes" id="UP000256845">
    <property type="component" value="Unassembled WGS sequence"/>
</dbReference>
<feature type="non-terminal residue" evidence="9">
    <location>
        <position position="1"/>
    </location>
</feature>
<feature type="transmembrane region" description="Helical" evidence="7">
    <location>
        <begin position="157"/>
        <end position="176"/>
    </location>
</feature>